<dbReference type="Proteomes" id="UP001144347">
    <property type="component" value="Unassembled WGS sequence"/>
</dbReference>
<comment type="caution">
    <text evidence="1">The sequence shown here is derived from an EMBL/GenBank/DDBJ whole genome shotgun (WGS) entry which is preliminary data.</text>
</comment>
<accession>A0ABT4LDC8</accession>
<dbReference type="Pfam" id="PF14903">
    <property type="entry name" value="WG_beta_rep"/>
    <property type="match status" value="1"/>
</dbReference>
<evidence type="ECO:0000313" key="2">
    <source>
        <dbReference type="Proteomes" id="UP001144347"/>
    </source>
</evidence>
<sequence>MKPKFIITVLFASLFLSSCGGQSPEKSQSAKKYIASLQSMKLDDLKLQLKKDTALLNKLIKTATFKMQLTSHFSSGEKSIAKKSVPEFNINYSVPKITEIFNDYCRQLYFNQDFKENYAEEGLNLYSQDRFEFVSRYNLTDDNHIIEAKDSTFKSLEQEIWPIEKTYYFRGKKIAKEDIGLRRIDSIETEIHLKFPLEFEKFTIEKSEKNTKYKSHIIEVEAIKDNMAKLKIPTELYSDIIGYQAYNNQNIRMNSNALSSTPMLEIKSNIKTDLKELLNIFLEVLKSNDENKAKEYLNRINQNHLDAKNNLTEFDAYITGLAKNEEKIKGLGDLTLFKEIADKGKKVITSENQFVIVEFPDNIKTIDVFTATKFASLQNKKNVKFNPNEYTRGKYFDVNNPHIIYCSFVQGEGIKYGISDKDGKKIIDAKYEKPNQEGNDYFIINDKLYWLDADAKKMVSLPEYDNYIQTLKPGYDVFEKSSGDKSGLGVVLNRNKVILPFNYFRFDKYETFIIAHKNADGDDLYDLNLNKLASKEIKKIQAIDEFISSQIKYPQLFIAENDKGKKALTDKNLKFLTPFKFEFINPFFEIKDYYIAGIRTPDDSNYFYGLLDNKGNEVIPFIFDDIDDEQDASGKLKYRLKQKWLTMNFETFLKTYRK</sequence>
<evidence type="ECO:0000313" key="1">
    <source>
        <dbReference type="EMBL" id="MCZ4245915.1"/>
    </source>
</evidence>
<name>A0ABT4LDC8_9SPHI</name>
<dbReference type="EMBL" id="JAPWGM010000009">
    <property type="protein sequence ID" value="MCZ4245915.1"/>
    <property type="molecule type" value="Genomic_DNA"/>
</dbReference>
<dbReference type="PROSITE" id="PS51257">
    <property type="entry name" value="PROKAR_LIPOPROTEIN"/>
    <property type="match status" value="1"/>
</dbReference>
<organism evidence="1 2">
    <name type="scientific">Pedobacter punctiformis</name>
    <dbReference type="NCBI Taxonomy" id="3004097"/>
    <lineage>
        <taxon>Bacteria</taxon>
        <taxon>Pseudomonadati</taxon>
        <taxon>Bacteroidota</taxon>
        <taxon>Sphingobacteriia</taxon>
        <taxon>Sphingobacteriales</taxon>
        <taxon>Sphingobacteriaceae</taxon>
        <taxon>Pedobacter</taxon>
    </lineage>
</organism>
<dbReference type="InterPro" id="IPR032774">
    <property type="entry name" value="WG_beta_rep"/>
</dbReference>
<proteinExistence type="predicted"/>
<dbReference type="RefSeq" id="WP_269428956.1">
    <property type="nucleotide sequence ID" value="NZ_JAPWGM010000009.1"/>
</dbReference>
<reference evidence="1" key="1">
    <citation type="submission" date="2022-12" db="EMBL/GenBank/DDBJ databases">
        <title>Genome sequence of HCMS5-2.</title>
        <authorList>
            <person name="Woo H."/>
        </authorList>
    </citation>
    <scope>NUCLEOTIDE SEQUENCE</scope>
    <source>
        <strain evidence="1">HCMS5-2</strain>
    </source>
</reference>
<keyword evidence="2" id="KW-1185">Reference proteome</keyword>
<protein>
    <submittedName>
        <fullName evidence="1">WG repeat-containing protein</fullName>
    </submittedName>
</protein>
<gene>
    <name evidence="1" type="ORF">O0955_18025</name>
</gene>